<organism evidence="2 3">
    <name type="scientific">Verticillium longisporum</name>
    <name type="common">Verticillium dahliae var. longisporum</name>
    <dbReference type="NCBI Taxonomy" id="100787"/>
    <lineage>
        <taxon>Eukaryota</taxon>
        <taxon>Fungi</taxon>
        <taxon>Dikarya</taxon>
        <taxon>Ascomycota</taxon>
        <taxon>Pezizomycotina</taxon>
        <taxon>Sordariomycetes</taxon>
        <taxon>Hypocreomycetidae</taxon>
        <taxon>Glomerellales</taxon>
        <taxon>Plectosphaerellaceae</taxon>
        <taxon>Verticillium</taxon>
    </lineage>
</organism>
<evidence type="ECO:0000313" key="2">
    <source>
        <dbReference type="EMBL" id="CRK26579.1"/>
    </source>
</evidence>
<name>A0A0G4LX91_VERLO</name>
<sequence length="529" mass="59886">MMQKVLAQMDDMQKEGKEQQATIQELQRLLLESQQQDQETRRQLQDTKQQLKEVREQLEAIMKFPGMTSSTHSNAQASYAEVARTPPTSQPTNVRTLSSMNTTPSTFTDTLFCTVDTSRVEEADRSKVHAGSVRVAVEKEMRTRREDDSWRCKAVTVDTKNANRIKIVCRDEAEHNMVKQAAERMELASGVRVSRDELYPVKVDNVNRTAVLDESGSIRLGAAQAFGQENEATVAKVSWLSKRDIPKAYGSMVVYLTKAADARRVLQEGYFHAGGESGDQESTIDLILASEDLARTLVKCTTHEMDHGSDHQAVETKLDLAMPQPRMEPRLLFKNAPWKEINARIAGRLQTVPTEGSVQEQADGLMDTVLESVHALTPKAKPSHYAKRWWTTELIQLRRIYTYWRNQARSAGRGGQDQPELEQLAKEASKQYHDDIRRRKKTHWDDFLADNTDIWKAAKYLDTEGGVSFDKVPQLARSDGTRMANGKEQAEELLATFFPPLPDEITEEGPRPQRSPIDMLEITLEEIEA</sequence>
<reference evidence="3" key="1">
    <citation type="submission" date="2015-05" db="EMBL/GenBank/DDBJ databases">
        <authorList>
            <person name="Fogelqvist Johan"/>
        </authorList>
    </citation>
    <scope>NUCLEOTIDE SEQUENCE [LARGE SCALE GENOMIC DNA]</scope>
</reference>
<feature type="region of interest" description="Disordered" evidence="1">
    <location>
        <begin position="1"/>
        <end position="20"/>
    </location>
</feature>
<dbReference type="STRING" id="100787.A0A0G4LX91"/>
<dbReference type="EMBL" id="CVQH01020218">
    <property type="protein sequence ID" value="CRK26579.1"/>
    <property type="molecule type" value="Genomic_DNA"/>
</dbReference>
<dbReference type="Gene3D" id="3.60.10.10">
    <property type="entry name" value="Endonuclease/exonuclease/phosphatase"/>
    <property type="match status" value="1"/>
</dbReference>
<gene>
    <name evidence="2" type="ORF">BN1708_014577</name>
</gene>
<proteinExistence type="predicted"/>
<evidence type="ECO:0000256" key="1">
    <source>
        <dbReference type="SAM" id="MobiDB-lite"/>
    </source>
</evidence>
<dbReference type="Proteomes" id="UP000044602">
    <property type="component" value="Unassembled WGS sequence"/>
</dbReference>
<protein>
    <recommendedName>
        <fullName evidence="4">Endonuclease/exonuclease/phosphatase domain-containing protein</fullName>
    </recommendedName>
</protein>
<dbReference type="SUPFAM" id="SSF56219">
    <property type="entry name" value="DNase I-like"/>
    <property type="match status" value="1"/>
</dbReference>
<dbReference type="AlphaFoldDB" id="A0A0G4LX91"/>
<accession>A0A0G4LX91</accession>
<evidence type="ECO:0008006" key="4">
    <source>
        <dbReference type="Google" id="ProtNLM"/>
    </source>
</evidence>
<keyword evidence="3" id="KW-1185">Reference proteome</keyword>
<evidence type="ECO:0000313" key="3">
    <source>
        <dbReference type="Proteomes" id="UP000044602"/>
    </source>
</evidence>
<dbReference type="InterPro" id="IPR036691">
    <property type="entry name" value="Endo/exonu/phosph_ase_sf"/>
</dbReference>